<dbReference type="PANTHER" id="PTHR30531:SF12">
    <property type="entry name" value="FLAGELLAR BIOSYNTHETIC PROTEIN FLHB"/>
    <property type="match status" value="1"/>
</dbReference>
<keyword evidence="2" id="KW-0812">Transmembrane</keyword>
<gene>
    <name evidence="3" type="primary">fhlB</name>
    <name evidence="3" type="ordered locus">LMM7_0714</name>
</gene>
<dbReference type="Gene3D" id="3.40.1690.10">
    <property type="entry name" value="secretion proteins EscU"/>
    <property type="match status" value="1"/>
</dbReference>
<dbReference type="AlphaFoldDB" id="A0A0E0UTS0"/>
<feature type="transmembrane region" description="Helical" evidence="2">
    <location>
        <begin position="187"/>
        <end position="204"/>
    </location>
</feature>
<name>A0A0E0UTS0_LISMM</name>
<dbReference type="EMBL" id="CP002816">
    <property type="protein sequence ID" value="AEH91719.1"/>
    <property type="molecule type" value="Genomic_DNA"/>
</dbReference>
<organism evidence="3 4">
    <name type="scientific">Listeria monocytogenes serotype 4a (strain M7)</name>
    <dbReference type="NCBI Taxonomy" id="1030009"/>
    <lineage>
        <taxon>Bacteria</taxon>
        <taxon>Bacillati</taxon>
        <taxon>Bacillota</taxon>
        <taxon>Bacilli</taxon>
        <taxon>Bacillales</taxon>
        <taxon>Listeriaceae</taxon>
        <taxon>Listeria</taxon>
    </lineage>
</organism>
<dbReference type="RefSeq" id="WP_003721799.1">
    <property type="nucleotide sequence ID" value="NC_017537.1"/>
</dbReference>
<feature type="region of interest" description="Disordered" evidence="1">
    <location>
        <begin position="1"/>
        <end position="21"/>
    </location>
</feature>
<dbReference type="GO" id="GO:0009306">
    <property type="term" value="P:protein secretion"/>
    <property type="evidence" value="ECO:0007669"/>
    <property type="project" value="InterPro"/>
</dbReference>
<dbReference type="KEGG" id="lmq:LMM7_0714"/>
<feature type="compositionally biased region" description="Basic and acidic residues" evidence="1">
    <location>
        <begin position="1"/>
        <end position="11"/>
    </location>
</feature>
<dbReference type="HOGENOM" id="CLU_041013_1_2_9"/>
<evidence type="ECO:0000256" key="1">
    <source>
        <dbReference type="SAM" id="MobiDB-lite"/>
    </source>
</evidence>
<reference evidence="3 4" key="1">
    <citation type="journal article" date="2011" name="J. Bacteriol.">
        <title>Genome sequence of the nonpathogenic Listeria monocytogenes serovar 4a strain M7.</title>
        <authorList>
            <person name="Chen J."/>
            <person name="Xia Y."/>
            <person name="Cheng C."/>
            <person name="Fang C."/>
            <person name="Shan Y."/>
            <person name="Jin G."/>
            <person name="Fang W."/>
        </authorList>
    </citation>
    <scope>NUCLEOTIDE SEQUENCE [LARGE SCALE GENOMIC DNA]</scope>
    <source>
        <strain evidence="3 4">M7</strain>
    </source>
</reference>
<sequence length="348" mass="39966">MAKDNKTEKATPRRIKKARNEGNVAKSKELNNAFSLLIVAGLLYFFGEMFIKNTIQAFVALLKQPPKLANMESYSLFYLMEFGKVLMPIMVMVVIFGLMNYGVQVGILFSAKAVKPQFKRLNPANYFKRVFSVKGIVEVVKALLLITLLSYVAYIGFRDHLDTLISYTGQNWLYSLGQIFALFKNEFLALFLVIAVIGLLDFFYQRYDYKKGLRMSKQEIKDEMKDSEGRPEVKQRQRSIARGLLQGSITKKMADATFVVNNPTHISVVMRYDKTKDHAPKLLVKGEDELALFIRQVADTDGVPMITNRQLARSIYYTTNPDEYIQEDLYKDVIEVMKELMDADKIKF</sequence>
<feature type="transmembrane region" description="Helical" evidence="2">
    <location>
        <begin position="85"/>
        <end position="114"/>
    </location>
</feature>
<dbReference type="MEROPS" id="N06.A01"/>
<dbReference type="Proteomes" id="UP000000486">
    <property type="component" value="Chromosome"/>
</dbReference>
<keyword evidence="3" id="KW-0966">Cell projection</keyword>
<feature type="transmembrane region" description="Helical" evidence="2">
    <location>
        <begin position="135"/>
        <end position="157"/>
    </location>
</feature>
<proteinExistence type="predicted"/>
<feature type="transmembrane region" description="Helical" evidence="2">
    <location>
        <begin position="33"/>
        <end position="51"/>
    </location>
</feature>
<evidence type="ECO:0000313" key="3">
    <source>
        <dbReference type="EMBL" id="AEH91719.1"/>
    </source>
</evidence>
<evidence type="ECO:0000313" key="4">
    <source>
        <dbReference type="Proteomes" id="UP000000486"/>
    </source>
</evidence>
<accession>A0A0E0UTS0</accession>
<dbReference type="PANTHER" id="PTHR30531">
    <property type="entry name" value="FLAGELLAR BIOSYNTHETIC PROTEIN FLHB"/>
    <property type="match status" value="1"/>
</dbReference>
<keyword evidence="3" id="KW-0282">Flagellum</keyword>
<dbReference type="InterPro" id="IPR006135">
    <property type="entry name" value="T3SS_substrate_exporter"/>
</dbReference>
<keyword evidence="3" id="KW-0969">Cilium</keyword>
<keyword evidence="2" id="KW-1133">Transmembrane helix</keyword>
<dbReference type="GO" id="GO:0005886">
    <property type="term" value="C:plasma membrane"/>
    <property type="evidence" value="ECO:0007669"/>
    <property type="project" value="TreeGrafter"/>
</dbReference>
<dbReference type="PATRIC" id="fig|1030009.3.peg.703"/>
<evidence type="ECO:0000256" key="2">
    <source>
        <dbReference type="SAM" id="Phobius"/>
    </source>
</evidence>
<dbReference type="SUPFAM" id="SSF160544">
    <property type="entry name" value="EscU C-terminal domain-like"/>
    <property type="match status" value="1"/>
</dbReference>
<dbReference type="Gene3D" id="6.10.250.2080">
    <property type="match status" value="1"/>
</dbReference>
<dbReference type="PRINTS" id="PR00950">
    <property type="entry name" value="TYPE3IMSPROT"/>
</dbReference>
<protein>
    <submittedName>
        <fullName evidence="3">Flagellar biosynthesis pathway protein</fullName>
    </submittedName>
</protein>
<dbReference type="InterPro" id="IPR029025">
    <property type="entry name" value="T3SS_substrate_exporter_C"/>
</dbReference>
<dbReference type="Pfam" id="PF01312">
    <property type="entry name" value="Bac_export_2"/>
    <property type="match status" value="1"/>
</dbReference>
<keyword evidence="2" id="KW-0472">Membrane</keyword>